<dbReference type="RefSeq" id="WP_014253423.1">
    <property type="nucleotide sequence ID" value="NC_016627.1"/>
</dbReference>
<dbReference type="HOGENOM" id="CLU_2477959_0_0_9"/>
<proteinExistence type="predicted"/>
<keyword evidence="2" id="KW-1185">Reference proteome</keyword>
<evidence type="ECO:0000313" key="2">
    <source>
        <dbReference type="Proteomes" id="UP000005435"/>
    </source>
</evidence>
<organism evidence="1 2">
    <name type="scientific">Acetivibrio clariflavus (strain DSM 19732 / NBRC 101661 / EBR45)</name>
    <name type="common">Clostridium clariflavum</name>
    <dbReference type="NCBI Taxonomy" id="720554"/>
    <lineage>
        <taxon>Bacteria</taxon>
        <taxon>Bacillati</taxon>
        <taxon>Bacillota</taxon>
        <taxon>Clostridia</taxon>
        <taxon>Eubacteriales</taxon>
        <taxon>Oscillospiraceae</taxon>
        <taxon>Acetivibrio</taxon>
    </lineage>
</organism>
<evidence type="ECO:0000313" key="1">
    <source>
        <dbReference type="EMBL" id="AEV66785.1"/>
    </source>
</evidence>
<dbReference type="AlphaFoldDB" id="G8LYR7"/>
<dbReference type="KEGG" id="ccl:Clocl_0027"/>
<accession>G8LYR7</accession>
<name>G8LYR7_ACECE</name>
<sequence length="88" mass="10370">MMHAKKKLLSELVKFIEICQGNLLSGKINGETYSLLADVKFEFLKNFLKSEISNLDFEKEFSYRIKRLFLINSLIKSYCLPYVNKEVR</sequence>
<gene>
    <name evidence="1" type="ordered locus">Clocl_0027</name>
</gene>
<dbReference type="EMBL" id="CP003065">
    <property type="protein sequence ID" value="AEV66785.1"/>
    <property type="molecule type" value="Genomic_DNA"/>
</dbReference>
<dbReference type="OrthoDB" id="2085778at2"/>
<reference evidence="2" key="1">
    <citation type="submission" date="2011-12" db="EMBL/GenBank/DDBJ databases">
        <title>Complete sequence of Clostridium clariflavum DSM 19732.</title>
        <authorList>
            <consortium name="US DOE Joint Genome Institute"/>
            <person name="Lucas S."/>
            <person name="Han J."/>
            <person name="Lapidus A."/>
            <person name="Cheng J.-F."/>
            <person name="Goodwin L."/>
            <person name="Pitluck S."/>
            <person name="Peters L."/>
            <person name="Teshima H."/>
            <person name="Detter J.C."/>
            <person name="Han C."/>
            <person name="Tapia R."/>
            <person name="Land M."/>
            <person name="Hauser L."/>
            <person name="Kyrpides N."/>
            <person name="Ivanova N."/>
            <person name="Pagani I."/>
            <person name="Kitzmiller T."/>
            <person name="Lynd L."/>
            <person name="Izquierdo J."/>
            <person name="Woyke T."/>
        </authorList>
    </citation>
    <scope>NUCLEOTIDE SEQUENCE [LARGE SCALE GENOMIC DNA]</scope>
    <source>
        <strain evidence="2">DSM 19732 / NBRC 101661 / EBR45</strain>
    </source>
</reference>
<dbReference type="Proteomes" id="UP000005435">
    <property type="component" value="Chromosome"/>
</dbReference>
<protein>
    <submittedName>
        <fullName evidence="1">Uncharacterized protein</fullName>
    </submittedName>
</protein>
<reference evidence="1 2" key="2">
    <citation type="journal article" date="2012" name="Stand. Genomic Sci.">
        <title>Complete Genome Sequence of Clostridium clariflavum DSM 19732.</title>
        <authorList>
            <person name="Izquierdo J.A."/>
            <person name="Goodwin L."/>
            <person name="Davenport K.W."/>
            <person name="Teshima H."/>
            <person name="Bruce D."/>
            <person name="Detter C."/>
            <person name="Tapia R."/>
            <person name="Han S."/>
            <person name="Land M."/>
            <person name="Hauser L."/>
            <person name="Jeffries C.D."/>
            <person name="Han J."/>
            <person name="Pitluck S."/>
            <person name="Nolan M."/>
            <person name="Chen A."/>
            <person name="Huntemann M."/>
            <person name="Mavromatis K."/>
            <person name="Mikhailova N."/>
            <person name="Liolios K."/>
            <person name="Woyke T."/>
            <person name="Lynd L.R."/>
        </authorList>
    </citation>
    <scope>NUCLEOTIDE SEQUENCE [LARGE SCALE GENOMIC DNA]</scope>
    <source>
        <strain evidence="2">DSM 19732 / NBRC 101661 / EBR45</strain>
    </source>
</reference>